<dbReference type="EMBL" id="DS469637">
    <property type="protein sequence ID" value="EDO37878.1"/>
    <property type="molecule type" value="Genomic_DNA"/>
</dbReference>
<feature type="transmembrane region" description="Helical" evidence="7">
    <location>
        <begin position="75"/>
        <end position="101"/>
    </location>
</feature>
<keyword evidence="10" id="KW-1185">Reference proteome</keyword>
<feature type="transmembrane region" description="Helical" evidence="7">
    <location>
        <begin position="33"/>
        <end position="54"/>
    </location>
</feature>
<dbReference type="PROSITE" id="PS50262">
    <property type="entry name" value="G_PROTEIN_RECEP_F1_2"/>
    <property type="match status" value="1"/>
</dbReference>
<protein>
    <recommendedName>
        <fullName evidence="8">G-protein coupled receptors family 1 profile domain-containing protein</fullName>
    </recommendedName>
</protein>
<keyword evidence="5 7" id="KW-0472">Membrane</keyword>
<evidence type="ECO:0000259" key="8">
    <source>
        <dbReference type="PROSITE" id="PS50262"/>
    </source>
</evidence>
<evidence type="ECO:0000256" key="5">
    <source>
        <dbReference type="ARBA" id="ARBA00023136"/>
    </source>
</evidence>
<keyword evidence="3 6" id="KW-0812">Transmembrane</keyword>
<dbReference type="PANTHER" id="PTHR22750">
    <property type="entry name" value="G-PROTEIN COUPLED RECEPTOR"/>
    <property type="match status" value="1"/>
</dbReference>
<sequence>INSALALATALCNAIILWVIWRLPSLHTPSFVLLFNLALSDFGVGVLALPPYVIKKTMEIRLFRRERLSDAWNSALSIYCKSGLIADIFGTLFASTSYFFLVTISVERYQAISLHLRYNQVVTTRR</sequence>
<dbReference type="HOGENOM" id="CLU_131292_0_0_1"/>
<evidence type="ECO:0000256" key="7">
    <source>
        <dbReference type="SAM" id="Phobius"/>
    </source>
</evidence>
<evidence type="ECO:0000256" key="3">
    <source>
        <dbReference type="ARBA" id="ARBA00022692"/>
    </source>
</evidence>
<dbReference type="PROSITE" id="PS00237">
    <property type="entry name" value="G_PROTEIN_RECEP_F1_1"/>
    <property type="match status" value="1"/>
</dbReference>
<feature type="domain" description="G-protein coupled receptors family 1 profile" evidence="8">
    <location>
        <begin position="12"/>
        <end position="126"/>
    </location>
</feature>
<feature type="non-terminal residue" evidence="9">
    <location>
        <position position="1"/>
    </location>
</feature>
<keyword evidence="6" id="KW-0807">Transducer</keyword>
<organism evidence="9 10">
    <name type="scientific">Nematostella vectensis</name>
    <name type="common">Starlet sea anemone</name>
    <dbReference type="NCBI Taxonomy" id="45351"/>
    <lineage>
        <taxon>Eukaryota</taxon>
        <taxon>Metazoa</taxon>
        <taxon>Cnidaria</taxon>
        <taxon>Anthozoa</taxon>
        <taxon>Hexacorallia</taxon>
        <taxon>Actiniaria</taxon>
        <taxon>Edwardsiidae</taxon>
        <taxon>Nematostella</taxon>
    </lineage>
</organism>
<evidence type="ECO:0000256" key="4">
    <source>
        <dbReference type="ARBA" id="ARBA00022989"/>
    </source>
</evidence>
<evidence type="ECO:0000256" key="1">
    <source>
        <dbReference type="ARBA" id="ARBA00004651"/>
    </source>
</evidence>
<evidence type="ECO:0000313" key="10">
    <source>
        <dbReference type="Proteomes" id="UP000001593"/>
    </source>
</evidence>
<evidence type="ECO:0000256" key="2">
    <source>
        <dbReference type="ARBA" id="ARBA00022475"/>
    </source>
</evidence>
<comment type="subcellular location">
    <subcellularLocation>
        <location evidence="1">Cell membrane</location>
        <topology evidence="1">Multi-pass membrane protein</topology>
    </subcellularLocation>
</comment>
<dbReference type="InterPro" id="IPR017452">
    <property type="entry name" value="GPCR_Rhodpsn_7TM"/>
</dbReference>
<evidence type="ECO:0000313" key="9">
    <source>
        <dbReference type="EMBL" id="EDO37878.1"/>
    </source>
</evidence>
<dbReference type="SUPFAM" id="SSF81321">
    <property type="entry name" value="Family A G protein-coupled receptor-like"/>
    <property type="match status" value="1"/>
</dbReference>
<evidence type="ECO:0000256" key="6">
    <source>
        <dbReference type="RuleBase" id="RU000688"/>
    </source>
</evidence>
<gene>
    <name evidence="9" type="ORF">NEMVEDRAFT_v1g115414</name>
</gene>
<dbReference type="Pfam" id="PF00001">
    <property type="entry name" value="7tm_1"/>
    <property type="match status" value="1"/>
</dbReference>
<proteinExistence type="inferred from homology"/>
<dbReference type="PRINTS" id="PR00237">
    <property type="entry name" value="GPCRRHODOPSN"/>
</dbReference>
<dbReference type="Proteomes" id="UP000001593">
    <property type="component" value="Unassembled WGS sequence"/>
</dbReference>
<dbReference type="GO" id="GO:0004930">
    <property type="term" value="F:G protein-coupled receptor activity"/>
    <property type="evidence" value="ECO:0007669"/>
    <property type="project" value="UniProtKB-KW"/>
</dbReference>
<comment type="similarity">
    <text evidence="6">Belongs to the G-protein coupled receptor 1 family.</text>
</comment>
<dbReference type="CDD" id="cd00637">
    <property type="entry name" value="7tm_classA_rhodopsin-like"/>
    <property type="match status" value="1"/>
</dbReference>
<feature type="transmembrane region" description="Helical" evidence="7">
    <location>
        <begin position="5"/>
        <end position="21"/>
    </location>
</feature>
<name>A7SEK5_NEMVE</name>
<accession>A7SEK5</accession>
<dbReference type="PhylomeDB" id="A7SEK5"/>
<dbReference type="InParanoid" id="A7SEK5"/>
<keyword evidence="6" id="KW-0675">Receptor</keyword>
<keyword evidence="4 7" id="KW-1133">Transmembrane helix</keyword>
<reference evidence="9 10" key="1">
    <citation type="journal article" date="2007" name="Science">
        <title>Sea anemone genome reveals ancestral eumetazoan gene repertoire and genomic organization.</title>
        <authorList>
            <person name="Putnam N.H."/>
            <person name="Srivastava M."/>
            <person name="Hellsten U."/>
            <person name="Dirks B."/>
            <person name="Chapman J."/>
            <person name="Salamov A."/>
            <person name="Terry A."/>
            <person name="Shapiro H."/>
            <person name="Lindquist E."/>
            <person name="Kapitonov V.V."/>
            <person name="Jurka J."/>
            <person name="Genikhovich G."/>
            <person name="Grigoriev I.V."/>
            <person name="Lucas S.M."/>
            <person name="Steele R.E."/>
            <person name="Finnerty J.R."/>
            <person name="Technau U."/>
            <person name="Martindale M.Q."/>
            <person name="Rokhsar D.S."/>
        </authorList>
    </citation>
    <scope>NUCLEOTIDE SEQUENCE [LARGE SCALE GENOMIC DNA]</scope>
    <source>
        <strain evidence="10">CH2 X CH6</strain>
    </source>
</reference>
<dbReference type="InterPro" id="IPR000276">
    <property type="entry name" value="GPCR_Rhodpsn"/>
</dbReference>
<feature type="non-terminal residue" evidence="9">
    <location>
        <position position="126"/>
    </location>
</feature>
<dbReference type="GO" id="GO:0005886">
    <property type="term" value="C:plasma membrane"/>
    <property type="evidence" value="ECO:0007669"/>
    <property type="project" value="UniProtKB-SubCell"/>
</dbReference>
<keyword evidence="2" id="KW-1003">Cell membrane</keyword>
<dbReference type="Gene3D" id="1.20.1070.10">
    <property type="entry name" value="Rhodopsin 7-helix transmembrane proteins"/>
    <property type="match status" value="1"/>
</dbReference>
<keyword evidence="6" id="KW-0297">G-protein coupled receptor</keyword>
<dbReference type="AlphaFoldDB" id="A7SEK5"/>